<dbReference type="EMBL" id="CP034562">
    <property type="protein sequence ID" value="AZQ61474.1"/>
    <property type="molecule type" value="Genomic_DNA"/>
</dbReference>
<dbReference type="Gene3D" id="3.30.1370.110">
    <property type="match status" value="1"/>
</dbReference>
<keyword evidence="3" id="KW-1185">Reference proteome</keyword>
<organism evidence="2 3">
    <name type="scientific">Flammeovirga pectinis</name>
    <dbReference type="NCBI Taxonomy" id="2494373"/>
    <lineage>
        <taxon>Bacteria</taxon>
        <taxon>Pseudomonadati</taxon>
        <taxon>Bacteroidota</taxon>
        <taxon>Cytophagia</taxon>
        <taxon>Cytophagales</taxon>
        <taxon>Flammeovirgaceae</taxon>
        <taxon>Flammeovirga</taxon>
    </lineage>
</organism>
<dbReference type="InterPro" id="IPR002625">
    <property type="entry name" value="Smr_dom"/>
</dbReference>
<dbReference type="AlphaFoldDB" id="A0A3S9NZW1"/>
<evidence type="ECO:0000313" key="2">
    <source>
        <dbReference type="EMBL" id="AZQ61474.1"/>
    </source>
</evidence>
<dbReference type="OrthoDB" id="1524810at2"/>
<evidence type="ECO:0000259" key="1">
    <source>
        <dbReference type="PROSITE" id="PS50828"/>
    </source>
</evidence>
<dbReference type="PROSITE" id="PS50828">
    <property type="entry name" value="SMR"/>
    <property type="match status" value="1"/>
</dbReference>
<evidence type="ECO:0000313" key="3">
    <source>
        <dbReference type="Proteomes" id="UP000267268"/>
    </source>
</evidence>
<dbReference type="Proteomes" id="UP000267268">
    <property type="component" value="Chromosome 1"/>
</dbReference>
<dbReference type="KEGG" id="fll:EI427_04300"/>
<dbReference type="InterPro" id="IPR036781">
    <property type="entry name" value="Smr_assoc-like_sf"/>
</dbReference>
<protein>
    <submittedName>
        <fullName evidence="2">DNA mismatch repair protein MutS</fullName>
    </submittedName>
</protein>
<sequence length="327" mass="36818">MNIGDKVRSLHDAMEGIVVSFKKNSIVEVEVEDGFRMDFLSKDLAIVSNVESKEFGSVEEEDRIVSVTQKKKYKDRPKAALPLISERGVFIAFVHQNDKILDVYVSNNSDLTIPFVLGSERKGDYKGIFTSTLVPRSQVKVDQVTLQNFEEWPALIFQALFFYPGASVNHEPLVKKLRFKASTFFNNKKEVPGMNKEGYLFQLDIKALEAVDASKLKDGILEKKEVAQVAEKVVQKPASEIDLHAEVLGLDPNMGNSTLSMQVLHFEKELDAAIVNGMDHITFIHGIGSGKLKNEIQKRLSKHSDVEYFEDARKEKFGYGATFVKIK</sequence>
<name>A0A3S9NZW1_9BACT</name>
<proteinExistence type="predicted"/>
<feature type="domain" description="Smr" evidence="1">
    <location>
        <begin position="263"/>
        <end position="327"/>
    </location>
</feature>
<gene>
    <name evidence="2" type="ORF">EI427_04300</name>
</gene>
<dbReference type="RefSeq" id="WP_126611992.1">
    <property type="nucleotide sequence ID" value="NZ_CP034562.1"/>
</dbReference>
<dbReference type="Pfam" id="PF01713">
    <property type="entry name" value="Smr"/>
    <property type="match status" value="1"/>
</dbReference>
<dbReference type="InterPro" id="IPR036063">
    <property type="entry name" value="Smr_dom_sf"/>
</dbReference>
<dbReference type="SUPFAM" id="SSF158949">
    <property type="entry name" value="Smr-associated domain-like"/>
    <property type="match status" value="1"/>
</dbReference>
<accession>A0A3S9NZW1</accession>
<reference evidence="2 3" key="1">
    <citation type="submission" date="2018-12" db="EMBL/GenBank/DDBJ databases">
        <title>Flammeovirga pectinis sp. nov., isolated from the gut of the Korean scallop, Patinopecten yessoensis.</title>
        <authorList>
            <person name="Bae J.-W."/>
            <person name="Jeong Y.-S."/>
            <person name="Kang W."/>
        </authorList>
    </citation>
    <scope>NUCLEOTIDE SEQUENCE [LARGE SCALE GENOMIC DNA]</scope>
    <source>
        <strain evidence="2 3">L12M1</strain>
    </source>
</reference>
<dbReference type="Gene3D" id="2.60.40.1600">
    <property type="entry name" value="Smr-associated-like"/>
    <property type="match status" value="1"/>
</dbReference>